<dbReference type="Proteomes" id="UP000321635">
    <property type="component" value="Unassembled WGS sequence"/>
</dbReference>
<evidence type="ECO:0000313" key="3">
    <source>
        <dbReference type="Proteomes" id="UP000321635"/>
    </source>
</evidence>
<feature type="region of interest" description="Disordered" evidence="1">
    <location>
        <begin position="1"/>
        <end position="24"/>
    </location>
</feature>
<evidence type="ECO:0000313" key="2">
    <source>
        <dbReference type="EMBL" id="GEN58336.1"/>
    </source>
</evidence>
<dbReference type="AlphaFoldDB" id="A0A511X5W5"/>
<gene>
    <name evidence="2" type="ORF">ANI02nite_02200</name>
</gene>
<reference evidence="2 3" key="1">
    <citation type="submission" date="2019-07" db="EMBL/GenBank/DDBJ databases">
        <title>Whole genome shotgun sequence of Acetobacter nitrogenifigens NBRC 105050.</title>
        <authorList>
            <person name="Hosoyama A."/>
            <person name="Uohara A."/>
            <person name="Ohji S."/>
            <person name="Ichikawa N."/>
        </authorList>
    </citation>
    <scope>NUCLEOTIDE SEQUENCE [LARGE SCALE GENOMIC DNA]</scope>
    <source>
        <strain evidence="2 3">NBRC 105050</strain>
    </source>
</reference>
<accession>A0A511X5W5</accession>
<protein>
    <submittedName>
        <fullName evidence="2">Uncharacterized protein</fullName>
    </submittedName>
</protein>
<keyword evidence="3" id="KW-1185">Reference proteome</keyword>
<proteinExistence type="predicted"/>
<evidence type="ECO:0000256" key="1">
    <source>
        <dbReference type="SAM" id="MobiDB-lite"/>
    </source>
</evidence>
<organism evidence="2 3">
    <name type="scientific">Acetobacter nitrogenifigens DSM 23921 = NBRC 105050</name>
    <dbReference type="NCBI Taxonomy" id="1120919"/>
    <lineage>
        <taxon>Bacteria</taxon>
        <taxon>Pseudomonadati</taxon>
        <taxon>Pseudomonadota</taxon>
        <taxon>Alphaproteobacteria</taxon>
        <taxon>Acetobacterales</taxon>
        <taxon>Acetobacteraceae</taxon>
        <taxon>Acetobacter</taxon>
    </lineage>
</organism>
<sequence>MSEAGGQDPRLAGSRAREDKQRPLRRFNGGALFRIQAVEMGWRSHPGTIEWPHAGAKRRERMWWTAQACVRDLTSECCQAAEFCG</sequence>
<comment type="caution">
    <text evidence="2">The sequence shown here is derived from an EMBL/GenBank/DDBJ whole genome shotgun (WGS) entry which is preliminary data.</text>
</comment>
<name>A0A511X5W5_9PROT</name>
<dbReference type="EMBL" id="BJYF01000001">
    <property type="protein sequence ID" value="GEN58336.1"/>
    <property type="molecule type" value="Genomic_DNA"/>
</dbReference>